<dbReference type="Proteomes" id="UP000429644">
    <property type="component" value="Unassembled WGS sequence"/>
</dbReference>
<dbReference type="AlphaFoldDB" id="A0A7J9UU52"/>
<keyword evidence="2" id="KW-1185">Reference proteome</keyword>
<evidence type="ECO:0000313" key="2">
    <source>
        <dbReference type="Proteomes" id="UP000429644"/>
    </source>
</evidence>
<dbReference type="EMBL" id="WHPD01001232">
    <property type="protein sequence ID" value="MPV88138.1"/>
    <property type="molecule type" value="Genomic_DNA"/>
</dbReference>
<evidence type="ECO:0000313" key="1">
    <source>
        <dbReference type="EMBL" id="MPV88138.1"/>
    </source>
</evidence>
<dbReference type="RefSeq" id="WP_152230780.1">
    <property type="nucleotide sequence ID" value="NZ_VUKE01000004.1"/>
</dbReference>
<protein>
    <recommendedName>
        <fullName evidence="3">Nucleotidyltransferase family protein</fullName>
    </recommendedName>
</protein>
<accession>A0A7J9UU52</accession>
<sequence>MTVTMPAMVRQQEAGWIALLDVAERVPNGWSLVGGQLVHLHCVERGESPPRPTTDLDTVLDVRAYPAMLRRFTAVLVDLGFHSDGQSSQGHQHRWKRGDGAQFDVLIPRHLGEVAANRRGVTGATTIAAPGSQQALDRTETVEVGVAGRLGAVRRPNLIGALVGKAATTQILIDPARERHQIDFATLASLLQIADLRGAEFSKLDRQYLGNMIFRVTDAKVDETVTGATRGIRMLRRALEPRG</sequence>
<name>A0A7J9UU52_9MICO</name>
<dbReference type="OrthoDB" id="5175769at2"/>
<comment type="caution">
    <text evidence="1">The sequence shown here is derived from an EMBL/GenBank/DDBJ whole genome shotgun (WGS) entry which is preliminary data.</text>
</comment>
<reference evidence="1 2" key="1">
    <citation type="submission" date="2019-10" db="EMBL/GenBank/DDBJ databases">
        <title>Georgenia wutianyii sp. nov. and Georgenia yuyongxinii sp. nov. isolated from plateau pika (Ochotona curzoniae) in the Qinghai-Tibet plateau of China.</title>
        <authorList>
            <person name="Tian Z."/>
        </authorList>
    </citation>
    <scope>NUCLEOTIDE SEQUENCE [LARGE SCALE GENOMIC DNA]</scope>
    <source>
        <strain evidence="1 2">JCM 15130</strain>
    </source>
</reference>
<organism evidence="1 2">
    <name type="scientific">Georgenia ruanii</name>
    <dbReference type="NCBI Taxonomy" id="348442"/>
    <lineage>
        <taxon>Bacteria</taxon>
        <taxon>Bacillati</taxon>
        <taxon>Actinomycetota</taxon>
        <taxon>Actinomycetes</taxon>
        <taxon>Micrococcales</taxon>
        <taxon>Bogoriellaceae</taxon>
        <taxon>Georgenia</taxon>
    </lineage>
</organism>
<proteinExistence type="predicted"/>
<evidence type="ECO:0008006" key="3">
    <source>
        <dbReference type="Google" id="ProtNLM"/>
    </source>
</evidence>
<gene>
    <name evidence="1" type="ORF">GB882_05610</name>
</gene>